<dbReference type="GeneID" id="99773740"/>
<proteinExistence type="predicted"/>
<reference evidence="2" key="2">
    <citation type="submission" date="2016-01" db="EMBL/GenBank/DDBJ databases">
        <authorList>
            <person name="Hong K.W."/>
        </authorList>
    </citation>
    <scope>NUCLEOTIDE SEQUENCE</scope>
    <source>
        <strain evidence="2">M40</strain>
    </source>
</reference>
<evidence type="ECO:0000256" key="1">
    <source>
        <dbReference type="SAM" id="Phobius"/>
    </source>
</evidence>
<sequence>MSAAIVTLFLPALVLAAIGVMLLVSTLRRPASAPVAGFVLRTLGALGLLGAAVVAGVGPWLPIPYGIVVIPLLALVFGFVWVVGFLGAALLVEWAAKR</sequence>
<dbReference type="KEGG" id="bcau:I6G59_17575"/>
<dbReference type="EMBL" id="LQQR01000011">
    <property type="protein sequence ID" value="KZE22203.1"/>
    <property type="molecule type" value="Genomic_DNA"/>
</dbReference>
<evidence type="ECO:0000313" key="5">
    <source>
        <dbReference type="Proteomes" id="UP000076612"/>
    </source>
</evidence>
<keyword evidence="1" id="KW-1133">Transmembrane helix</keyword>
<feature type="transmembrane region" description="Helical" evidence="1">
    <location>
        <begin position="38"/>
        <end position="61"/>
    </location>
</feature>
<dbReference type="Proteomes" id="UP000076612">
    <property type="component" value="Unassembled WGS sequence"/>
</dbReference>
<dbReference type="RefSeq" id="WP_063249314.1">
    <property type="nucleotide sequence ID" value="NZ_CAACXN010000015.1"/>
</dbReference>
<keyword evidence="1" id="KW-0472">Membrane</keyword>
<reference evidence="3 7" key="4">
    <citation type="submission" date="2020-12" db="EMBL/GenBank/DDBJ databases">
        <title>FDA dAtabase for Regulatory Grade micrObial Sequences (FDA-ARGOS): Supporting development and validation of Infectious Disease Dx tests.</title>
        <authorList>
            <person name="Sproer C."/>
            <person name="Gronow S."/>
            <person name="Severitt S."/>
            <person name="Schroder I."/>
            <person name="Tallon L."/>
            <person name="Sadzewicz L."/>
            <person name="Zhao X."/>
            <person name="Boylan J."/>
            <person name="Ott S."/>
            <person name="Bowen H."/>
            <person name="Vavikolanu K."/>
            <person name="Mehta A."/>
            <person name="Aluvathingal J."/>
            <person name="Nadendla S."/>
            <person name="Lowell S."/>
            <person name="Myers T."/>
            <person name="Yan Y."/>
            <person name="Sichtig H."/>
        </authorList>
    </citation>
    <scope>NUCLEOTIDE SEQUENCE [LARGE SCALE GENOMIC DNA]</scope>
    <source>
        <strain evidence="3 7">FDAARGOS_902</strain>
    </source>
</reference>
<dbReference type="AlphaFoldDB" id="A0A165EBD2"/>
<reference evidence="5" key="1">
    <citation type="submission" date="2016-01" db="EMBL/GenBank/DDBJ databases">
        <title>Draft genome of Chromobacterium sp. F49.</title>
        <authorList>
            <person name="Hong K.W."/>
        </authorList>
    </citation>
    <scope>NUCLEOTIDE SEQUENCE [LARGE SCALE GENOMIC DNA]</scope>
    <source>
        <strain evidence="5">M40</strain>
    </source>
</reference>
<evidence type="ECO:0000313" key="7">
    <source>
        <dbReference type="Proteomes" id="UP000594979"/>
    </source>
</evidence>
<evidence type="ECO:0000313" key="4">
    <source>
        <dbReference type="EMBL" id="VEW14106.1"/>
    </source>
</evidence>
<organism evidence="4 6">
    <name type="scientific">Brevibacterium casei</name>
    <dbReference type="NCBI Taxonomy" id="33889"/>
    <lineage>
        <taxon>Bacteria</taxon>
        <taxon>Bacillati</taxon>
        <taxon>Actinomycetota</taxon>
        <taxon>Actinomycetes</taxon>
        <taxon>Micrococcales</taxon>
        <taxon>Brevibacteriaceae</taxon>
        <taxon>Brevibacterium</taxon>
    </lineage>
</organism>
<feature type="transmembrane region" description="Helical" evidence="1">
    <location>
        <begin position="67"/>
        <end position="92"/>
    </location>
</feature>
<evidence type="ECO:0000313" key="2">
    <source>
        <dbReference type="EMBL" id="KZE22203.1"/>
    </source>
</evidence>
<evidence type="ECO:0000313" key="3">
    <source>
        <dbReference type="EMBL" id="QPS33695.1"/>
    </source>
</evidence>
<evidence type="ECO:0000313" key="6">
    <source>
        <dbReference type="Proteomes" id="UP000386281"/>
    </source>
</evidence>
<keyword evidence="1" id="KW-0812">Transmembrane</keyword>
<gene>
    <name evidence="2" type="ORF">AVW13_07930</name>
    <name evidence="3" type="ORF">I6G59_17575</name>
    <name evidence="4" type="ORF">NCTC12391_02264</name>
</gene>
<dbReference type="Proteomes" id="UP000594979">
    <property type="component" value="Chromosome"/>
</dbReference>
<dbReference type="EMBL" id="CAACXN010000015">
    <property type="protein sequence ID" value="VEW14106.1"/>
    <property type="molecule type" value="Genomic_DNA"/>
</dbReference>
<name>A0A165EBD2_9MICO</name>
<dbReference type="Proteomes" id="UP000386281">
    <property type="component" value="Unassembled WGS sequence"/>
</dbReference>
<accession>A0A165EBD2</accession>
<protein>
    <submittedName>
        <fullName evidence="4">Uncharacterized protein</fullName>
    </submittedName>
</protein>
<feature type="transmembrane region" description="Helical" evidence="1">
    <location>
        <begin position="6"/>
        <end position="26"/>
    </location>
</feature>
<dbReference type="STRING" id="33889.AVW13_07930"/>
<dbReference type="EMBL" id="CP065682">
    <property type="protein sequence ID" value="QPS33695.1"/>
    <property type="molecule type" value="Genomic_DNA"/>
</dbReference>
<reference evidence="4 6" key="3">
    <citation type="submission" date="2019-02" db="EMBL/GenBank/DDBJ databases">
        <authorList>
            <consortium name="Pathogen Informatics"/>
        </authorList>
    </citation>
    <scope>NUCLEOTIDE SEQUENCE [LARGE SCALE GENOMIC DNA]</scope>
    <source>
        <strain evidence="4 6">3012STDY7078520</strain>
    </source>
</reference>